<comment type="subcellular location">
    <subcellularLocation>
        <location evidence="1">Periplasm</location>
    </subcellularLocation>
</comment>
<proteinExistence type="predicted"/>
<comment type="caution">
    <text evidence="5">The sequence shown here is derived from an EMBL/GenBank/DDBJ whole genome shotgun (WGS) entry which is preliminary data.</text>
</comment>
<keyword evidence="4" id="KW-0574">Periplasm</keyword>
<evidence type="ECO:0000256" key="1">
    <source>
        <dbReference type="ARBA" id="ARBA00004418"/>
    </source>
</evidence>
<organism evidence="5 6">
    <name type="scientific">Gryllotalpicola kribbensis</name>
    <dbReference type="NCBI Taxonomy" id="993084"/>
    <lineage>
        <taxon>Bacteria</taxon>
        <taxon>Bacillati</taxon>
        <taxon>Actinomycetota</taxon>
        <taxon>Actinomycetes</taxon>
        <taxon>Micrococcales</taxon>
        <taxon>Microbacteriaceae</taxon>
        <taxon>Gryllotalpicola</taxon>
    </lineage>
</organism>
<sequence>MTRGSFDPAVTPALLRGLTESRLSRRAVLRGAGATAGAAAVASLLAACGIQGTQKASTSSGATTDWTKYWADHKKTGTLNFANWPLYIDQDDSGKSQSLTDFTAKTGIKVNYKEVIQANDSFYSKISPLLKGDQSIGYDLIVITNGWELTELLSNGWLVQLDQTKIPNFKKYADRSVLSPTYDPGAAHTMVWQTGFTGLAYNSKLTGGPITSFKDLIDPKFKGKIGMFSDTTELGNAALLAVGADPANATQDDWGKAKDWLEQLKPNIAKFYDQGYTDALQNGDIWISQAWSGDIYQVQAGGHEEIKFVTPSEGQIMWHDNMCIPITAEHPVDALTWMDYYYQPSVAGTVEDYVNYVCPVPEAKEYILTTLKDPDVANSPLVFPSDAVLAKSHEYYVFKDRADYEKWQDVFNPIVQS</sequence>
<dbReference type="PANTHER" id="PTHR30222:SF17">
    <property type="entry name" value="SPERMIDINE_PUTRESCINE-BINDING PERIPLASMIC PROTEIN"/>
    <property type="match status" value="1"/>
</dbReference>
<dbReference type="InterPro" id="IPR006311">
    <property type="entry name" value="TAT_signal"/>
</dbReference>
<name>A0ABP8AHS6_9MICO</name>
<dbReference type="PRINTS" id="PR00909">
    <property type="entry name" value="SPERMDNBNDNG"/>
</dbReference>
<dbReference type="SUPFAM" id="SSF53850">
    <property type="entry name" value="Periplasmic binding protein-like II"/>
    <property type="match status" value="1"/>
</dbReference>
<reference evidence="6" key="1">
    <citation type="journal article" date="2019" name="Int. J. Syst. Evol. Microbiol.">
        <title>The Global Catalogue of Microorganisms (GCM) 10K type strain sequencing project: providing services to taxonomists for standard genome sequencing and annotation.</title>
        <authorList>
            <consortium name="The Broad Institute Genomics Platform"/>
            <consortium name="The Broad Institute Genome Sequencing Center for Infectious Disease"/>
            <person name="Wu L."/>
            <person name="Ma J."/>
        </authorList>
    </citation>
    <scope>NUCLEOTIDE SEQUENCE [LARGE SCALE GENOMIC DNA]</scope>
    <source>
        <strain evidence="6">JCM 17593</strain>
    </source>
</reference>
<dbReference type="PROSITE" id="PS51318">
    <property type="entry name" value="TAT"/>
    <property type="match status" value="1"/>
</dbReference>
<evidence type="ECO:0000256" key="4">
    <source>
        <dbReference type="ARBA" id="ARBA00022764"/>
    </source>
</evidence>
<accession>A0ABP8AHS6</accession>
<evidence type="ECO:0000256" key="3">
    <source>
        <dbReference type="ARBA" id="ARBA00022729"/>
    </source>
</evidence>
<protein>
    <submittedName>
        <fullName evidence="5">Spermidine/putrescine ABC transporter substrate-binding protein</fullName>
    </submittedName>
</protein>
<dbReference type="RefSeq" id="WP_344773381.1">
    <property type="nucleotide sequence ID" value="NZ_BAABBX010000003.1"/>
</dbReference>
<keyword evidence="3" id="KW-0732">Signal</keyword>
<keyword evidence="2" id="KW-0813">Transport</keyword>
<dbReference type="PANTHER" id="PTHR30222">
    <property type="entry name" value="SPERMIDINE/PUTRESCINE-BINDING PERIPLASMIC PROTEIN"/>
    <property type="match status" value="1"/>
</dbReference>
<dbReference type="InterPro" id="IPR001188">
    <property type="entry name" value="Sperm_putr-bd"/>
</dbReference>
<dbReference type="Gene3D" id="3.40.190.10">
    <property type="entry name" value="Periplasmic binding protein-like II"/>
    <property type="match status" value="2"/>
</dbReference>
<evidence type="ECO:0000256" key="2">
    <source>
        <dbReference type="ARBA" id="ARBA00022448"/>
    </source>
</evidence>
<evidence type="ECO:0000313" key="5">
    <source>
        <dbReference type="EMBL" id="GAA4184191.1"/>
    </source>
</evidence>
<dbReference type="Proteomes" id="UP001500213">
    <property type="component" value="Unassembled WGS sequence"/>
</dbReference>
<gene>
    <name evidence="5" type="ORF">GCM10022288_04550</name>
</gene>
<dbReference type="InterPro" id="IPR006059">
    <property type="entry name" value="SBP"/>
</dbReference>
<dbReference type="Pfam" id="PF13416">
    <property type="entry name" value="SBP_bac_8"/>
    <property type="match status" value="1"/>
</dbReference>
<evidence type="ECO:0000313" key="6">
    <source>
        <dbReference type="Proteomes" id="UP001500213"/>
    </source>
</evidence>
<dbReference type="EMBL" id="BAABBX010000003">
    <property type="protein sequence ID" value="GAA4184191.1"/>
    <property type="molecule type" value="Genomic_DNA"/>
</dbReference>
<keyword evidence="6" id="KW-1185">Reference proteome</keyword>
<dbReference type="CDD" id="cd13590">
    <property type="entry name" value="PBP2_PotD_PotF_like"/>
    <property type="match status" value="1"/>
</dbReference>